<dbReference type="Gene3D" id="3.30.70.20">
    <property type="match status" value="1"/>
</dbReference>
<dbReference type="GO" id="GO:0016491">
    <property type="term" value="F:oxidoreductase activity"/>
    <property type="evidence" value="ECO:0007669"/>
    <property type="project" value="UniProtKB-KW"/>
</dbReference>
<evidence type="ECO:0000256" key="2">
    <source>
        <dbReference type="ARBA" id="ARBA00022723"/>
    </source>
</evidence>
<dbReference type="CDD" id="cd00207">
    <property type="entry name" value="fer2"/>
    <property type="match status" value="1"/>
</dbReference>
<feature type="domain" description="4Fe-4S ferredoxin-type" evidence="8">
    <location>
        <begin position="645"/>
        <end position="674"/>
    </location>
</feature>
<dbReference type="InterPro" id="IPR017896">
    <property type="entry name" value="4Fe4S_Fe-S-bd"/>
</dbReference>
<name>A0A2U1B7P0_9BACT</name>
<reference evidence="9 12" key="2">
    <citation type="submission" date="2020-04" db="EMBL/GenBank/DDBJ databases">
        <authorList>
            <person name="Hitch T.C.A."/>
            <person name="Wylensek D."/>
            <person name="Clavel T."/>
        </authorList>
    </citation>
    <scope>NUCLEOTIDE SEQUENCE [LARGE SCALE GENOMIC DNA]</scope>
    <source>
        <strain evidence="9 12">COR2-253-APC-1A</strain>
    </source>
</reference>
<dbReference type="EMBL" id="JABAEW010000008">
    <property type="protein sequence ID" value="NMD86146.1"/>
    <property type="molecule type" value="Genomic_DNA"/>
</dbReference>
<keyword evidence="5" id="KW-0408">Iron</keyword>
<keyword evidence="11" id="KW-1185">Reference proteome</keyword>
<dbReference type="PROSITE" id="PS00198">
    <property type="entry name" value="4FE4S_FER_1"/>
    <property type="match status" value="1"/>
</dbReference>
<dbReference type="Gene3D" id="3.50.50.60">
    <property type="entry name" value="FAD/NAD(P)-binding domain"/>
    <property type="match status" value="2"/>
</dbReference>
<dbReference type="InterPro" id="IPR042204">
    <property type="entry name" value="2Fe-2S-bd_N"/>
</dbReference>
<dbReference type="OrthoDB" id="9803192at2"/>
<dbReference type="InterPro" id="IPR017900">
    <property type="entry name" value="4Fe4S_Fe_S_CS"/>
</dbReference>
<evidence type="ECO:0000256" key="5">
    <source>
        <dbReference type="ARBA" id="ARBA00023004"/>
    </source>
</evidence>
<dbReference type="Pfam" id="PF07992">
    <property type="entry name" value="Pyr_redox_2"/>
    <property type="match status" value="1"/>
</dbReference>
<evidence type="ECO:0000256" key="6">
    <source>
        <dbReference type="ARBA" id="ARBA00023014"/>
    </source>
</evidence>
<dbReference type="SUPFAM" id="SSF54862">
    <property type="entry name" value="4Fe-4S ferredoxins"/>
    <property type="match status" value="1"/>
</dbReference>
<dbReference type="AlphaFoldDB" id="A0A2U1B7P0"/>
<dbReference type="Proteomes" id="UP000576225">
    <property type="component" value="Unassembled WGS sequence"/>
</dbReference>
<keyword evidence="2" id="KW-0479">Metal-binding</keyword>
<evidence type="ECO:0000313" key="11">
    <source>
        <dbReference type="Proteomes" id="UP000245959"/>
    </source>
</evidence>
<dbReference type="SUPFAM" id="SSF46548">
    <property type="entry name" value="alpha-helical ferredoxin"/>
    <property type="match status" value="1"/>
</dbReference>
<gene>
    <name evidence="10" type="ORF">C8D82_106130</name>
    <name evidence="9" type="ORF">HF882_06065</name>
</gene>
<dbReference type="PANTHER" id="PTHR42783">
    <property type="entry name" value="GLUTAMATE SYNTHASE [NADPH] SMALL CHAIN"/>
    <property type="match status" value="1"/>
</dbReference>
<protein>
    <submittedName>
        <fullName evidence="9">FAD-dependent oxidoreductase</fullName>
    </submittedName>
    <submittedName>
        <fullName evidence="10">NADPH-dependent glutamate synthase beta subunit-like oxidoreductase</fullName>
    </submittedName>
</protein>
<dbReference type="FunFam" id="3.30.70.20:FF:000035">
    <property type="entry name" value="Iron hydrogenase 1"/>
    <property type="match status" value="1"/>
</dbReference>
<dbReference type="Gene3D" id="3.10.20.440">
    <property type="entry name" value="2Fe-2S iron-sulphur cluster binding domain, sarcosine oxidase, alpha subunit, N-terminal domain"/>
    <property type="match status" value="1"/>
</dbReference>
<dbReference type="RefSeq" id="WP_116883242.1">
    <property type="nucleotide sequence ID" value="NZ_CABMMC010000016.1"/>
</dbReference>
<dbReference type="InterPro" id="IPR028261">
    <property type="entry name" value="DPD_II"/>
</dbReference>
<keyword evidence="1" id="KW-0004">4Fe-4S</keyword>
<accession>A0A2U1B7P0</accession>
<organism evidence="10 11">
    <name type="scientific">Victivallis vadensis</name>
    <dbReference type="NCBI Taxonomy" id="172901"/>
    <lineage>
        <taxon>Bacteria</taxon>
        <taxon>Pseudomonadati</taxon>
        <taxon>Lentisphaerota</taxon>
        <taxon>Lentisphaeria</taxon>
        <taxon>Victivallales</taxon>
        <taxon>Victivallaceae</taxon>
        <taxon>Victivallis</taxon>
    </lineage>
</organism>
<dbReference type="SUPFAM" id="SSF54292">
    <property type="entry name" value="2Fe-2S ferredoxin-like"/>
    <property type="match status" value="1"/>
</dbReference>
<evidence type="ECO:0000256" key="3">
    <source>
        <dbReference type="ARBA" id="ARBA00022737"/>
    </source>
</evidence>
<dbReference type="Pfam" id="PF13510">
    <property type="entry name" value="Fer2_4"/>
    <property type="match status" value="1"/>
</dbReference>
<feature type="domain" description="2Fe-2S ferredoxin-type" evidence="7">
    <location>
        <begin position="1"/>
        <end position="79"/>
    </location>
</feature>
<dbReference type="InterPro" id="IPR023753">
    <property type="entry name" value="FAD/NAD-binding_dom"/>
</dbReference>
<dbReference type="Pfam" id="PF14691">
    <property type="entry name" value="Fer4_20"/>
    <property type="match status" value="1"/>
</dbReference>
<dbReference type="Proteomes" id="UP000245959">
    <property type="component" value="Unassembled WGS sequence"/>
</dbReference>
<dbReference type="InterPro" id="IPR036188">
    <property type="entry name" value="FAD/NAD-bd_sf"/>
</dbReference>
<dbReference type="Gene3D" id="1.10.1060.10">
    <property type="entry name" value="Alpha-helical ferredoxin"/>
    <property type="match status" value="1"/>
</dbReference>
<dbReference type="InterPro" id="IPR009051">
    <property type="entry name" value="Helical_ferredxn"/>
</dbReference>
<comment type="caution">
    <text evidence="10">The sequence shown here is derived from an EMBL/GenBank/DDBJ whole genome shotgun (WGS) entry which is preliminary data.</text>
</comment>
<dbReference type="Pfam" id="PF13187">
    <property type="entry name" value="Fer4_9"/>
    <property type="match status" value="1"/>
</dbReference>
<dbReference type="GO" id="GO:0051539">
    <property type="term" value="F:4 iron, 4 sulfur cluster binding"/>
    <property type="evidence" value="ECO:0007669"/>
    <property type="project" value="UniProtKB-KW"/>
</dbReference>
<evidence type="ECO:0000259" key="7">
    <source>
        <dbReference type="PROSITE" id="PS51085"/>
    </source>
</evidence>
<dbReference type="GO" id="GO:0046872">
    <property type="term" value="F:metal ion binding"/>
    <property type="evidence" value="ECO:0007669"/>
    <property type="project" value="UniProtKB-KW"/>
</dbReference>
<keyword evidence="6" id="KW-0411">Iron-sulfur</keyword>
<dbReference type="InterPro" id="IPR036010">
    <property type="entry name" value="2Fe-2S_ferredoxin-like_sf"/>
</dbReference>
<feature type="domain" description="4Fe-4S ferredoxin-type" evidence="8">
    <location>
        <begin position="602"/>
        <end position="622"/>
    </location>
</feature>
<keyword evidence="3" id="KW-0677">Repeat</keyword>
<dbReference type="PROSITE" id="PS51085">
    <property type="entry name" value="2FE2S_FER_2"/>
    <property type="match status" value="1"/>
</dbReference>
<dbReference type="PROSITE" id="PS51379">
    <property type="entry name" value="4FE4S_FER_2"/>
    <property type="match status" value="2"/>
</dbReference>
<proteinExistence type="predicted"/>
<dbReference type="SUPFAM" id="SSF51971">
    <property type="entry name" value="Nucleotide-binding domain"/>
    <property type="match status" value="2"/>
</dbReference>
<dbReference type="PANTHER" id="PTHR42783:SF3">
    <property type="entry name" value="GLUTAMATE SYNTHASE [NADPH] SMALL CHAIN-RELATED"/>
    <property type="match status" value="1"/>
</dbReference>
<evidence type="ECO:0000256" key="4">
    <source>
        <dbReference type="ARBA" id="ARBA00023002"/>
    </source>
</evidence>
<keyword evidence="4" id="KW-0560">Oxidoreductase</keyword>
<evidence type="ECO:0000313" key="10">
    <source>
        <dbReference type="EMBL" id="PVY44612.1"/>
    </source>
</evidence>
<dbReference type="GeneID" id="78294561"/>
<evidence type="ECO:0000256" key="1">
    <source>
        <dbReference type="ARBA" id="ARBA00022485"/>
    </source>
</evidence>
<dbReference type="PRINTS" id="PR00419">
    <property type="entry name" value="ADXRDTASE"/>
</dbReference>
<dbReference type="InterPro" id="IPR001041">
    <property type="entry name" value="2Fe-2S_ferredoxin-type"/>
</dbReference>
<sequence>MSIEFILDGRNVTAEPGQTILEVARANGIKIPTLCREQRISKTTSCFVCVVRDKKTGRFMPSCAAMPAPGQEIEASTPEVLDMRKTALNLLLSEHSGDCEAPCTLACPAHANVEEYVRAGRKGEFLESLKIIKERIPLPMTIGRVCPRFCEKECRRNVYGKPVAINEFKRLAADLYYDEYMEELPAETGRKVAIVGGGPAGLSTAYYLRRNGVAATVFEMMPKAGGMTRYGIPEYRLPKAILDRELAHYEKMGVKFVFGKKLGDNLTVEELLKEFDAVVIAVGCWKASGMRCEGEELATPGIDFLRKVAENGNKLDNPGKVIVVGGGNTAMDCVRTSVRLGSPEVHCFYRRTEAEMPAEKIEIHEAREEGVIFDFLVAPVKVEKRGGKLVMTCRKMELGEPDASGRRKPVEVSGSDFEVEADTIIGAIGQGTIVPAGLPTNRFRNIEVQPGTMKIADRVYAAGDCVSGAATVVEGVAGGRQAALEIVNALTGQALPVEHTVYVSRGKWQNLKKSDLVFLRDDVSEADREQLDFIPVEERKTTFKEVTSTMSKEKVMKEGQRCIECSCTDKHDCKLREHGECYGCNPEAIKGERLPVSYDIRHPLIIQDRGKCIKCSTCVKVCKEVVNRSLLSPKKRGFYTYVGTAFDKGFPASCSECGECIEACPVGALDWRIKK</sequence>
<evidence type="ECO:0000313" key="12">
    <source>
        <dbReference type="Proteomes" id="UP000576225"/>
    </source>
</evidence>
<evidence type="ECO:0000313" key="9">
    <source>
        <dbReference type="EMBL" id="NMD86146.1"/>
    </source>
</evidence>
<dbReference type="EMBL" id="QEKH01000006">
    <property type="protein sequence ID" value="PVY44612.1"/>
    <property type="molecule type" value="Genomic_DNA"/>
</dbReference>
<evidence type="ECO:0000259" key="8">
    <source>
        <dbReference type="PROSITE" id="PS51379"/>
    </source>
</evidence>
<reference evidence="10 11" key="1">
    <citation type="submission" date="2018-04" db="EMBL/GenBank/DDBJ databases">
        <title>Genomic Encyclopedia of Type Strains, Phase IV (KMG-IV): sequencing the most valuable type-strain genomes for metagenomic binning, comparative biology and taxonomic classification.</title>
        <authorList>
            <person name="Goeker M."/>
        </authorList>
    </citation>
    <scope>NUCLEOTIDE SEQUENCE [LARGE SCALE GENOMIC DNA]</scope>
    <source>
        <strain evidence="10 11">DSM 14823</strain>
    </source>
</reference>